<dbReference type="Gene3D" id="2.60.40.2390">
    <property type="match status" value="1"/>
</dbReference>
<proteinExistence type="predicted"/>
<dbReference type="KEGG" id="pmes:FX988_02285"/>
<sequence length="143" mass="16845">MSKLRSFFEITSYGIYKYWDEKDKALPKIKTFTTDIPAELDIEFGFIINCKKAKGKKLTYCIYHPDIPDEKGRIMAPFEGEVYVDNNDWDFYLGDTIWPPLENKLGDWRMVIELDGKILAEKTFSVLVEHGDGEIQFWKRRGY</sequence>
<evidence type="ECO:0000259" key="1">
    <source>
        <dbReference type="Pfam" id="PF12975"/>
    </source>
</evidence>
<organism evidence="2 3">
    <name type="scientific">Paraglaciecola mesophila</name>
    <dbReference type="NCBI Taxonomy" id="197222"/>
    <lineage>
        <taxon>Bacteria</taxon>
        <taxon>Pseudomonadati</taxon>
        <taxon>Pseudomonadota</taxon>
        <taxon>Gammaproteobacteria</taxon>
        <taxon>Alteromonadales</taxon>
        <taxon>Alteromonadaceae</taxon>
        <taxon>Paraglaciecola</taxon>
    </lineage>
</organism>
<accession>A0A857JJE1</accession>
<dbReference type="AlphaFoldDB" id="A0A857JJE1"/>
<evidence type="ECO:0000313" key="2">
    <source>
        <dbReference type="EMBL" id="QHJ12043.1"/>
    </source>
</evidence>
<dbReference type="Proteomes" id="UP000464524">
    <property type="component" value="Chromosome"/>
</dbReference>
<evidence type="ECO:0000313" key="3">
    <source>
        <dbReference type="Proteomes" id="UP000464524"/>
    </source>
</evidence>
<name>A0A857JJE1_9ALTE</name>
<feature type="domain" description="DUF3859" evidence="1">
    <location>
        <begin position="6"/>
        <end position="126"/>
    </location>
</feature>
<dbReference type="Pfam" id="PF12975">
    <property type="entry name" value="DUF3859"/>
    <property type="match status" value="1"/>
</dbReference>
<reference evidence="2 3" key="1">
    <citation type="submission" date="2019-12" db="EMBL/GenBank/DDBJ databases">
        <title>Genome sequencing and assembly of endphytes of Porphyra tenera.</title>
        <authorList>
            <person name="Park J.M."/>
            <person name="Shin R."/>
            <person name="Jo S.H."/>
        </authorList>
    </citation>
    <scope>NUCLEOTIDE SEQUENCE [LARGE SCALE GENOMIC DNA]</scope>
    <source>
        <strain evidence="2 3">GPM4</strain>
    </source>
</reference>
<dbReference type="EMBL" id="CP047656">
    <property type="protein sequence ID" value="QHJ12043.1"/>
    <property type="molecule type" value="Genomic_DNA"/>
</dbReference>
<keyword evidence="3" id="KW-1185">Reference proteome</keyword>
<dbReference type="RefSeq" id="WP_160179920.1">
    <property type="nucleotide sequence ID" value="NZ_CP047656.1"/>
</dbReference>
<protein>
    <recommendedName>
        <fullName evidence="1">DUF3859 domain-containing protein</fullName>
    </recommendedName>
</protein>
<dbReference type="InterPro" id="IPR024331">
    <property type="entry name" value="DUF3859"/>
</dbReference>
<dbReference type="OrthoDB" id="9789349at2"/>
<gene>
    <name evidence="2" type="ORF">FX988_02285</name>
</gene>